<reference evidence="2 3" key="1">
    <citation type="submission" date="2019-01" db="EMBL/GenBank/DDBJ databases">
        <authorList>
            <person name="Sayadi A."/>
        </authorList>
    </citation>
    <scope>NUCLEOTIDE SEQUENCE [LARGE SCALE GENOMIC DNA]</scope>
</reference>
<proteinExistence type="predicted"/>
<organism evidence="2 3">
    <name type="scientific">Callosobruchus maculatus</name>
    <name type="common">Southern cowpea weevil</name>
    <name type="synonym">Pulse bruchid</name>
    <dbReference type="NCBI Taxonomy" id="64391"/>
    <lineage>
        <taxon>Eukaryota</taxon>
        <taxon>Metazoa</taxon>
        <taxon>Ecdysozoa</taxon>
        <taxon>Arthropoda</taxon>
        <taxon>Hexapoda</taxon>
        <taxon>Insecta</taxon>
        <taxon>Pterygota</taxon>
        <taxon>Neoptera</taxon>
        <taxon>Endopterygota</taxon>
        <taxon>Coleoptera</taxon>
        <taxon>Polyphaga</taxon>
        <taxon>Cucujiformia</taxon>
        <taxon>Chrysomeloidea</taxon>
        <taxon>Chrysomelidae</taxon>
        <taxon>Bruchinae</taxon>
        <taxon>Bruchini</taxon>
        <taxon>Callosobruchus</taxon>
    </lineage>
</organism>
<evidence type="ECO:0000313" key="2">
    <source>
        <dbReference type="EMBL" id="VEN45993.1"/>
    </source>
</evidence>
<gene>
    <name evidence="2" type="ORF">CALMAC_LOCUS8243</name>
</gene>
<dbReference type="Proteomes" id="UP000410492">
    <property type="component" value="Unassembled WGS sequence"/>
</dbReference>
<protein>
    <submittedName>
        <fullName evidence="2">Uncharacterized protein</fullName>
    </submittedName>
</protein>
<keyword evidence="1" id="KW-0472">Membrane</keyword>
<dbReference type="EMBL" id="CAACVG010007542">
    <property type="protein sequence ID" value="VEN45993.1"/>
    <property type="molecule type" value="Genomic_DNA"/>
</dbReference>
<feature type="transmembrane region" description="Helical" evidence="1">
    <location>
        <begin position="43"/>
        <end position="60"/>
    </location>
</feature>
<keyword evidence="3" id="KW-1185">Reference proteome</keyword>
<sequence>MLLLFFFTMNGGSLVIKTYSNIIYNARIRYNILCLNTVRKSNIYFFFINVYIQIYFLNNLSHLF</sequence>
<evidence type="ECO:0000313" key="3">
    <source>
        <dbReference type="Proteomes" id="UP000410492"/>
    </source>
</evidence>
<dbReference type="AlphaFoldDB" id="A0A653CE18"/>
<keyword evidence="1" id="KW-1133">Transmembrane helix</keyword>
<name>A0A653CE18_CALMS</name>
<accession>A0A653CE18</accession>
<keyword evidence="1" id="KW-0812">Transmembrane</keyword>
<evidence type="ECO:0000256" key="1">
    <source>
        <dbReference type="SAM" id="Phobius"/>
    </source>
</evidence>